<dbReference type="InterPro" id="IPR011697">
    <property type="entry name" value="Peptidase_C26"/>
</dbReference>
<reference evidence="1" key="2">
    <citation type="journal article" date="2021" name="PeerJ">
        <title>Extensive microbial diversity within the chicken gut microbiome revealed by metagenomics and culture.</title>
        <authorList>
            <person name="Gilroy R."/>
            <person name="Ravi A."/>
            <person name="Getino M."/>
            <person name="Pursley I."/>
            <person name="Horton D.L."/>
            <person name="Alikhan N.F."/>
            <person name="Baker D."/>
            <person name="Gharbi K."/>
            <person name="Hall N."/>
            <person name="Watson M."/>
            <person name="Adriaenssens E.M."/>
            <person name="Foster-Nyarko E."/>
            <person name="Jarju S."/>
            <person name="Secka A."/>
            <person name="Antonio M."/>
            <person name="Oren A."/>
            <person name="Chaudhuri R.R."/>
            <person name="La Ragione R."/>
            <person name="Hildebrand F."/>
            <person name="Pallen M.J."/>
        </authorList>
    </citation>
    <scope>NUCLEOTIDE SEQUENCE</scope>
    <source>
        <strain evidence="1">CHK197-8231</strain>
    </source>
</reference>
<dbReference type="Pfam" id="PF07722">
    <property type="entry name" value="Peptidase_C26"/>
    <property type="match status" value="1"/>
</dbReference>
<dbReference type="GO" id="GO:0005829">
    <property type="term" value="C:cytosol"/>
    <property type="evidence" value="ECO:0007669"/>
    <property type="project" value="TreeGrafter"/>
</dbReference>
<dbReference type="SUPFAM" id="SSF52317">
    <property type="entry name" value="Class I glutamine amidotransferase-like"/>
    <property type="match status" value="1"/>
</dbReference>
<dbReference type="Gene3D" id="3.40.50.880">
    <property type="match status" value="1"/>
</dbReference>
<evidence type="ECO:0000313" key="1">
    <source>
        <dbReference type="EMBL" id="HIU22573.1"/>
    </source>
</evidence>
<dbReference type="AlphaFoldDB" id="A0A9D1HU24"/>
<proteinExistence type="predicted"/>
<dbReference type="EMBL" id="DVML01000020">
    <property type="protein sequence ID" value="HIU22573.1"/>
    <property type="molecule type" value="Genomic_DNA"/>
</dbReference>
<dbReference type="InterPro" id="IPR044668">
    <property type="entry name" value="PuuD-like"/>
</dbReference>
<dbReference type="Proteomes" id="UP000824087">
    <property type="component" value="Unassembled WGS sequence"/>
</dbReference>
<dbReference type="PANTHER" id="PTHR43235:SF1">
    <property type="entry name" value="GLUTAMINE AMIDOTRANSFERASE PB2B2.05-RELATED"/>
    <property type="match status" value="1"/>
</dbReference>
<reference evidence="1" key="1">
    <citation type="submission" date="2020-10" db="EMBL/GenBank/DDBJ databases">
        <authorList>
            <person name="Gilroy R."/>
        </authorList>
    </citation>
    <scope>NUCLEOTIDE SEQUENCE</scope>
    <source>
        <strain evidence="1">CHK197-8231</strain>
    </source>
</reference>
<name>A0A9D1HU24_9BACT</name>
<dbReference type="PANTHER" id="PTHR43235">
    <property type="entry name" value="GLUTAMINE AMIDOTRANSFERASE PB2B2.05-RELATED"/>
    <property type="match status" value="1"/>
</dbReference>
<gene>
    <name evidence="1" type="ORF">IAD49_03220</name>
</gene>
<protein>
    <submittedName>
        <fullName evidence="1">Gamma-glutamyl-gamma-aminobutyrate hydrolase family protein</fullName>
    </submittedName>
</protein>
<accession>A0A9D1HU24</accession>
<comment type="caution">
    <text evidence="1">The sequence shown here is derived from an EMBL/GenBank/DDBJ whole genome shotgun (WGS) entry which is preliminary data.</text>
</comment>
<dbReference type="InterPro" id="IPR029062">
    <property type="entry name" value="Class_I_gatase-like"/>
</dbReference>
<dbReference type="PROSITE" id="PS51273">
    <property type="entry name" value="GATASE_TYPE_1"/>
    <property type="match status" value="1"/>
</dbReference>
<sequence>MKKIGVLARPEKHDERLYWCINGEIKQVIMEYGYLPYLIYPIHLNDELNEEDCNILKEQLKECSGVILQGGSEIYGYDRYVCSYLYEHDIPTLGICLGMQTMAGGKLDRMDDEKIKNHYDQKDAKHAHENWIQPGTKLFEIVEEVKIPVNSRHHDYVLDTDLFVSSYSKDGIIEAIEDVHKKFYIGVQWHPESMIAYDKVSKKLFDAFFQVIGGQNETKTNSAYCEGEDTFRK</sequence>
<dbReference type="GO" id="GO:0016811">
    <property type="term" value="F:hydrolase activity, acting on carbon-nitrogen (but not peptide) bonds, in linear amides"/>
    <property type="evidence" value="ECO:0007669"/>
    <property type="project" value="InterPro"/>
</dbReference>
<organism evidence="1 2">
    <name type="scientific">Candidatus Fimihabitans intestinipullorum</name>
    <dbReference type="NCBI Taxonomy" id="2840820"/>
    <lineage>
        <taxon>Bacteria</taxon>
        <taxon>Bacillati</taxon>
        <taxon>Mycoplasmatota</taxon>
        <taxon>Mycoplasmatota incertae sedis</taxon>
        <taxon>Candidatus Fimihabitans</taxon>
    </lineage>
</organism>
<keyword evidence="1" id="KW-0378">Hydrolase</keyword>
<evidence type="ECO:0000313" key="2">
    <source>
        <dbReference type="Proteomes" id="UP000824087"/>
    </source>
</evidence>